<dbReference type="InterPro" id="IPR007981">
    <property type="entry name" value="Peptidase_A5"/>
</dbReference>
<sequence length="615" mass="68613">MKTKASRKSKTRKFSPISLVIIIILLVSVIGLAAYSVSGHFAGPVNQTTVNHTTVKQMTFSSINVEYNYTGFLSGYFTNQTIPNIVLNSTNGKFAFDLYITNNNPLHNVSIYAVKSLTDGVEVVSENGMTTLAPNQSAELTLQLNSSLNGYDKGLNIEIYSNSSPNIPSTAPVNLSGTGIPASVNPCTASYSNYGYLSYYNSSALNPTYYDFLNINVSHQNAKLLLNMSSSGYLYVALFTASQYNQWTQTSDYMPSNISYFKYTTLVDQNVSVPEGDWYFVIWNTESYSINLNHANFYIYYPFITPFTYHFVSYNQTNSSLPSPTGLASYGLTENGNLISPYCLKTNSLLGLASITNISSVYLAPIRNVSAASASLQLNGVLVVNDANGNSFDYWVQNVLYMDTNFNDYYNTIDIFNYTGSSISNFTNLSIQGNGYVYNDGNYTDFRQATQYTSYSLPFSRTIITRSYLDKGKGVWLYFYDIPMNLNSPLSTSRITNQTMYAKVFIYDPYAVSSYFLVSGYKTLKNSLYYDAEFTLGGGADGEDSYFYNFTSADISLLYLNRSTNTFMRFPSYYTFGSDTAEGAYDLNVTKTSYPYWATANVAWTNSTPSLGYLK</sequence>
<dbReference type="Proteomes" id="UP000009376">
    <property type="component" value="Unassembled WGS sequence"/>
</dbReference>
<protein>
    <submittedName>
        <fullName evidence="1">Peptidase A5, thermopsin</fullName>
    </submittedName>
</protein>
<gene>
    <name evidence="1" type="ORF">BJBARM5_0903</name>
</gene>
<organism evidence="1 2">
    <name type="scientific">Candidatus Parvarchaeum acidophilus ARMAN-5</name>
    <dbReference type="NCBI Taxonomy" id="662762"/>
    <lineage>
        <taxon>Archaea</taxon>
        <taxon>Candidatus Parvarchaeota</taxon>
        <taxon>Candidatus Parvarchaeum</taxon>
    </lineage>
</organism>
<evidence type="ECO:0000313" key="2">
    <source>
        <dbReference type="Proteomes" id="UP000009376"/>
    </source>
</evidence>
<dbReference type="Pfam" id="PF05317">
    <property type="entry name" value="Thermopsin"/>
    <property type="match status" value="1"/>
</dbReference>
<dbReference type="EMBL" id="GG745603">
    <property type="protein sequence ID" value="EFD92386.1"/>
    <property type="molecule type" value="Genomic_DNA"/>
</dbReference>
<reference evidence="1 2" key="1">
    <citation type="journal article" date="2010" name="Proc. Natl. Acad. Sci. U.S.A.">
        <title>Enigmatic, ultrasmall, uncultivated Archaea.</title>
        <authorList>
            <person name="Baker B.J."/>
            <person name="Comolli L.R."/>
            <person name="Dick G.J."/>
            <person name="Hauser L.J."/>
            <person name="Hyatt D."/>
            <person name="Dill B.D."/>
            <person name="Land M.L."/>
            <person name="Verberkmoes N.C."/>
            <person name="Hettich R.L."/>
            <person name="Banfield J.F."/>
        </authorList>
    </citation>
    <scope>NUCLEOTIDE SEQUENCE [LARGE SCALE GENOMIC DNA]</scope>
</reference>
<name>D6GWN3_PARA5</name>
<proteinExistence type="predicted"/>
<dbReference type="AlphaFoldDB" id="D6GWN3"/>
<accession>D6GWN3</accession>
<evidence type="ECO:0000313" key="1">
    <source>
        <dbReference type="EMBL" id="EFD92386.1"/>
    </source>
</evidence>